<dbReference type="SMART" id="SM00387">
    <property type="entry name" value="HATPase_c"/>
    <property type="match status" value="1"/>
</dbReference>
<dbReference type="Gene3D" id="6.10.340.10">
    <property type="match status" value="1"/>
</dbReference>
<dbReference type="PANTHER" id="PTHR34220:SF7">
    <property type="entry name" value="SENSOR HISTIDINE KINASE YPDA"/>
    <property type="match status" value="1"/>
</dbReference>
<evidence type="ECO:0000256" key="8">
    <source>
        <dbReference type="ARBA" id="ARBA00022777"/>
    </source>
</evidence>
<keyword evidence="11 12" id="KW-0472">Membrane</keyword>
<evidence type="ECO:0000259" key="14">
    <source>
        <dbReference type="PROSITE" id="PS50885"/>
    </source>
</evidence>
<dbReference type="InterPro" id="IPR036890">
    <property type="entry name" value="HATPase_C_sf"/>
</dbReference>
<evidence type="ECO:0000256" key="12">
    <source>
        <dbReference type="SAM" id="Phobius"/>
    </source>
</evidence>
<protein>
    <recommendedName>
        <fullName evidence="3">histidine kinase</fullName>
        <ecNumber evidence="3">2.7.13.3</ecNumber>
    </recommendedName>
</protein>
<feature type="transmembrane region" description="Helical" evidence="12">
    <location>
        <begin position="21"/>
        <end position="42"/>
    </location>
</feature>
<comment type="subcellular location">
    <subcellularLocation>
        <location evidence="2">Cell membrane</location>
        <topology evidence="2">Multi-pass membrane protein</topology>
    </subcellularLocation>
</comment>
<dbReference type="GeneID" id="86059724"/>
<feature type="domain" description="Histidine kinase" evidence="13">
    <location>
        <begin position="493"/>
        <end position="594"/>
    </location>
</feature>
<dbReference type="PROSITE" id="PS50885">
    <property type="entry name" value="HAMP"/>
    <property type="match status" value="1"/>
</dbReference>
<keyword evidence="7 12" id="KW-0812">Transmembrane</keyword>
<keyword evidence="10" id="KW-0902">Two-component regulatory system</keyword>
<keyword evidence="16" id="KW-1185">Reference proteome</keyword>
<dbReference type="GO" id="GO:0005886">
    <property type="term" value="C:plasma membrane"/>
    <property type="evidence" value="ECO:0007669"/>
    <property type="project" value="UniProtKB-SubCell"/>
</dbReference>
<comment type="caution">
    <text evidence="15">The sequence shown here is derived from an EMBL/GenBank/DDBJ whole genome shotgun (WGS) entry which is preliminary data.</text>
</comment>
<dbReference type="Gene3D" id="3.30.450.20">
    <property type="entry name" value="PAS domain"/>
    <property type="match status" value="1"/>
</dbReference>
<dbReference type="EMBL" id="QJKD01000001">
    <property type="protein sequence ID" value="PXX57071.1"/>
    <property type="molecule type" value="Genomic_DNA"/>
</dbReference>
<evidence type="ECO:0000256" key="7">
    <source>
        <dbReference type="ARBA" id="ARBA00022692"/>
    </source>
</evidence>
<dbReference type="InterPro" id="IPR005467">
    <property type="entry name" value="His_kinase_dom"/>
</dbReference>
<evidence type="ECO:0000313" key="16">
    <source>
        <dbReference type="Proteomes" id="UP000248057"/>
    </source>
</evidence>
<evidence type="ECO:0000256" key="1">
    <source>
        <dbReference type="ARBA" id="ARBA00000085"/>
    </source>
</evidence>
<dbReference type="AlphaFoldDB" id="A0A2V3YCE6"/>
<dbReference type="SUPFAM" id="SSF55874">
    <property type="entry name" value="ATPase domain of HSP90 chaperone/DNA topoisomerase II/histidine kinase"/>
    <property type="match status" value="1"/>
</dbReference>
<evidence type="ECO:0000313" key="15">
    <source>
        <dbReference type="EMBL" id="PXX57071.1"/>
    </source>
</evidence>
<keyword evidence="5" id="KW-0597">Phosphoprotein</keyword>
<dbReference type="Pfam" id="PF02518">
    <property type="entry name" value="HATPase_c"/>
    <property type="match status" value="1"/>
</dbReference>
<keyword evidence="4" id="KW-1003">Cell membrane</keyword>
<evidence type="ECO:0000256" key="2">
    <source>
        <dbReference type="ARBA" id="ARBA00004651"/>
    </source>
</evidence>
<comment type="catalytic activity">
    <reaction evidence="1">
        <text>ATP + protein L-histidine = ADP + protein N-phospho-L-histidine.</text>
        <dbReference type="EC" id="2.7.13.3"/>
    </reaction>
</comment>
<dbReference type="PANTHER" id="PTHR34220">
    <property type="entry name" value="SENSOR HISTIDINE KINASE YPDA"/>
    <property type="match status" value="1"/>
</dbReference>
<dbReference type="EC" id="2.7.13.3" evidence="3"/>
<evidence type="ECO:0000259" key="13">
    <source>
        <dbReference type="PROSITE" id="PS50109"/>
    </source>
</evidence>
<evidence type="ECO:0000256" key="9">
    <source>
        <dbReference type="ARBA" id="ARBA00022989"/>
    </source>
</evidence>
<evidence type="ECO:0000256" key="10">
    <source>
        <dbReference type="ARBA" id="ARBA00023012"/>
    </source>
</evidence>
<accession>A0A2V3YCE6</accession>
<dbReference type="InterPro" id="IPR010559">
    <property type="entry name" value="Sig_transdc_His_kin_internal"/>
</dbReference>
<evidence type="ECO:0000256" key="4">
    <source>
        <dbReference type="ARBA" id="ARBA00022475"/>
    </source>
</evidence>
<dbReference type="InterPro" id="IPR050640">
    <property type="entry name" value="Bact_2-comp_sensor_kinase"/>
</dbReference>
<reference evidence="15 16" key="1">
    <citation type="submission" date="2018-05" db="EMBL/GenBank/DDBJ databases">
        <title>Genomic Encyclopedia of Type Strains, Phase IV (KMG-IV): sequencing the most valuable type-strain genomes for metagenomic binning, comparative biology and taxonomic classification.</title>
        <authorList>
            <person name="Goeker M."/>
        </authorList>
    </citation>
    <scope>NUCLEOTIDE SEQUENCE [LARGE SCALE GENOMIC DNA]</scope>
    <source>
        <strain evidence="15 16">DSM 24995</strain>
    </source>
</reference>
<keyword evidence="6" id="KW-0808">Transferase</keyword>
<sequence length="594" mass="67238">MKVIHNIKRCFSSMNYMKKLFFSYFLIICLILVIFSSASSYYSSKSETKQALYTAKNMLLQTTEFLGYKVTSIKNIINVISADETIQTLIASSDEFNRESQNNWIILSTTAKSIMYNANTSKDIHNIRLFAPGGPISFENSKEFGQLTEEEKERWYERSSEKENISSLWLPASFFSSSDKLGAITYVKKIPDSKNLNQYLGTLTATISNSAFKDVVAQAATTLGTSVLLYNSYGETIMYHGKEDFFTPADVEALHLQAASDTDSELQQIKFNGKNHFIGIQPISGCDWTLAILTPSSDILRATRRYQQQTIILVILLIVLLIPVLYRTSKQLSSRIYVLKEYISRAVSSNFEIEPLCNGTDEIGVLTNSFNDMVRQISGLLKEQYKLGYEIKDLEFQVLQSQINPHFLYNTLDMIYWLGIDNEAPDVAEAAKELGRFYMLSLGHGETIVSLKNELDHVAAYVNVQNMRFEDHFKLTIDVPEELYDYKIIKIILQPLVENAILHGIREKSSESGEITIRAGLEDGVITISIEDDGIGIPEEKLGTLLTRGEKNSGYGVWNIHERIQLSYGTQYGLRYTSRPYIGTTVFITFPALL</sequence>
<dbReference type="GO" id="GO:0000155">
    <property type="term" value="F:phosphorelay sensor kinase activity"/>
    <property type="evidence" value="ECO:0007669"/>
    <property type="project" value="InterPro"/>
</dbReference>
<dbReference type="Proteomes" id="UP000248057">
    <property type="component" value="Unassembled WGS sequence"/>
</dbReference>
<dbReference type="PROSITE" id="PS50109">
    <property type="entry name" value="HIS_KIN"/>
    <property type="match status" value="1"/>
</dbReference>
<dbReference type="Gene3D" id="3.30.565.10">
    <property type="entry name" value="Histidine kinase-like ATPase, C-terminal domain"/>
    <property type="match status" value="1"/>
</dbReference>
<name>A0A2V3YCE6_9FIRM</name>
<dbReference type="RefSeq" id="WP_110321361.1">
    <property type="nucleotide sequence ID" value="NZ_QJKD01000001.1"/>
</dbReference>
<keyword evidence="8 15" id="KW-0418">Kinase</keyword>
<dbReference type="CDD" id="cd06225">
    <property type="entry name" value="HAMP"/>
    <property type="match status" value="1"/>
</dbReference>
<evidence type="ECO:0000256" key="11">
    <source>
        <dbReference type="ARBA" id="ARBA00023136"/>
    </source>
</evidence>
<feature type="domain" description="HAMP" evidence="14">
    <location>
        <begin position="359"/>
        <end position="382"/>
    </location>
</feature>
<dbReference type="SUPFAM" id="SSF158472">
    <property type="entry name" value="HAMP domain-like"/>
    <property type="match status" value="1"/>
</dbReference>
<dbReference type="InterPro" id="IPR033479">
    <property type="entry name" value="dCache_1"/>
</dbReference>
<evidence type="ECO:0000256" key="6">
    <source>
        <dbReference type="ARBA" id="ARBA00022679"/>
    </source>
</evidence>
<evidence type="ECO:0000256" key="5">
    <source>
        <dbReference type="ARBA" id="ARBA00022553"/>
    </source>
</evidence>
<dbReference type="Pfam" id="PF02743">
    <property type="entry name" value="dCache_1"/>
    <property type="match status" value="1"/>
</dbReference>
<organism evidence="15 16">
    <name type="scientific">Hungatella effluvii</name>
    <dbReference type="NCBI Taxonomy" id="1096246"/>
    <lineage>
        <taxon>Bacteria</taxon>
        <taxon>Bacillati</taxon>
        <taxon>Bacillota</taxon>
        <taxon>Clostridia</taxon>
        <taxon>Lachnospirales</taxon>
        <taxon>Lachnospiraceae</taxon>
        <taxon>Hungatella</taxon>
    </lineage>
</organism>
<dbReference type="InterPro" id="IPR003594">
    <property type="entry name" value="HATPase_dom"/>
</dbReference>
<dbReference type="InterPro" id="IPR003660">
    <property type="entry name" value="HAMP_dom"/>
</dbReference>
<evidence type="ECO:0000256" key="3">
    <source>
        <dbReference type="ARBA" id="ARBA00012438"/>
    </source>
</evidence>
<dbReference type="Pfam" id="PF06580">
    <property type="entry name" value="His_kinase"/>
    <property type="match status" value="1"/>
</dbReference>
<gene>
    <name evidence="15" type="ORF">DFR60_101378</name>
</gene>
<keyword evidence="9 12" id="KW-1133">Transmembrane helix</keyword>
<feature type="transmembrane region" description="Helical" evidence="12">
    <location>
        <begin position="306"/>
        <end position="326"/>
    </location>
</feature>
<proteinExistence type="predicted"/>